<dbReference type="OrthoDB" id="2796951at2759"/>
<dbReference type="InterPro" id="IPR017853">
    <property type="entry name" value="GH"/>
</dbReference>
<keyword evidence="1" id="KW-0812">Transmembrane</keyword>
<sequence length="574" mass="61087">MANIRARGGSVSIRVGGNSQDQSYLVSSDSIPNNGVISKQNQAGATTPTETPDVVFSSDLLTMMKNIGDLVNANFYFGLNFFNPDNETNAVLVAQTAEKILGDRLLGFQLGNEPDLYGSHGRRNSSYSMENYMNDYQTMINDLSGASLSNNQILIGPSTCCNWNETDIFNLGKSSPELFDQLCGQPKDGCGPEISERCGCLVHATEFWLIIYLIDNCKINGNVHDPQETFFSYIGHGSITGLAAQYVTSSQMVQAAGKPFVLMETNTASCGGFPGISDSFAATMWAADLGFQFAFINFSQVLLHVGGQDTYYNPFTPPPTNLSTSFGWTTGAVYYSTLLVAEAFGKSGNAQIVDLYSNSNNDLTPGYAIYENGNPVRVVLFNYIDDSTGANDYTANVAIGGQQTGQSSTTPSSVQVRYMRAPSLGSHNVTWAGQSLGGELGSDGRLEGTQETVTIQCDTTAQTCAIPVKAPSIALVFLTNDGLTESSPDSTVTQTFPTTAVTNKPNKITVSVDPAVLSTSNGRGAAEHDLLGSTSEGSMNSAPARMQAGAAAIWATFVGLSAIFFLFSTGAFVR</sequence>
<feature type="domain" description="Beta-glucuronidase C-terminal" evidence="2">
    <location>
        <begin position="366"/>
        <end position="475"/>
    </location>
</feature>
<dbReference type="InterPro" id="IPR052974">
    <property type="entry name" value="GH79_Enzymes"/>
</dbReference>
<dbReference type="EMBL" id="LN679104">
    <property type="protein sequence ID" value="CEL61073.1"/>
    <property type="molecule type" value="Genomic_DNA"/>
</dbReference>
<dbReference type="SUPFAM" id="SSF51445">
    <property type="entry name" value="(Trans)glycosidases"/>
    <property type="match status" value="1"/>
</dbReference>
<evidence type="ECO:0000256" key="1">
    <source>
        <dbReference type="SAM" id="Phobius"/>
    </source>
</evidence>
<dbReference type="PANTHER" id="PTHR36183">
    <property type="entry name" value="BETA-GLUCURONIDASE"/>
    <property type="match status" value="1"/>
</dbReference>
<dbReference type="InterPro" id="IPR031728">
    <property type="entry name" value="GlcAase_C"/>
</dbReference>
<keyword evidence="1" id="KW-1133">Transmembrane helix</keyword>
<protein>
    <recommendedName>
        <fullName evidence="2">Beta-glucuronidase C-terminal domain-containing protein</fullName>
    </recommendedName>
</protein>
<evidence type="ECO:0000313" key="3">
    <source>
        <dbReference type="EMBL" id="CEL61073.1"/>
    </source>
</evidence>
<reference evidence="3 4" key="1">
    <citation type="submission" date="2014-11" db="EMBL/GenBank/DDBJ databases">
        <authorList>
            <person name="Wibberg Daniel"/>
        </authorList>
    </citation>
    <scope>NUCLEOTIDE SEQUENCE [LARGE SCALE GENOMIC DNA]</scope>
    <source>
        <strain evidence="3">Rhizoctonia solani AG1-IB 7/3/14</strain>
    </source>
</reference>
<organism evidence="3 4">
    <name type="scientific">Thanatephorus cucumeris (strain AG1-IB / isolate 7/3/14)</name>
    <name type="common">Lettuce bottom rot fungus</name>
    <name type="synonym">Rhizoctonia solani</name>
    <dbReference type="NCBI Taxonomy" id="1108050"/>
    <lineage>
        <taxon>Eukaryota</taxon>
        <taxon>Fungi</taxon>
        <taxon>Dikarya</taxon>
        <taxon>Basidiomycota</taxon>
        <taxon>Agaricomycotina</taxon>
        <taxon>Agaricomycetes</taxon>
        <taxon>Cantharellales</taxon>
        <taxon>Ceratobasidiaceae</taxon>
        <taxon>Rhizoctonia</taxon>
        <taxon>Rhizoctonia solani AG-1</taxon>
    </lineage>
</organism>
<feature type="transmembrane region" description="Helical" evidence="1">
    <location>
        <begin position="551"/>
        <end position="573"/>
    </location>
</feature>
<keyword evidence="1" id="KW-0472">Membrane</keyword>
<name>A0A0B7FXY7_THACB</name>
<gene>
    <name evidence="3" type="ORF">RSOLAG1IB_04313</name>
</gene>
<dbReference type="STRING" id="1108050.A0A0B7FXY7"/>
<dbReference type="Pfam" id="PF16862">
    <property type="entry name" value="Glyco_hydro_79C"/>
    <property type="match status" value="1"/>
</dbReference>
<evidence type="ECO:0000313" key="4">
    <source>
        <dbReference type="Proteomes" id="UP000059188"/>
    </source>
</evidence>
<dbReference type="Proteomes" id="UP000059188">
    <property type="component" value="Unassembled WGS sequence"/>
</dbReference>
<dbReference type="AlphaFoldDB" id="A0A0B7FXY7"/>
<dbReference type="PANTHER" id="PTHR36183:SF2">
    <property type="entry name" value="BETA-GLUCURONIDASE C-TERMINAL DOMAIN-CONTAINING PROTEIN"/>
    <property type="match status" value="1"/>
</dbReference>
<keyword evidence="4" id="KW-1185">Reference proteome</keyword>
<dbReference type="Gene3D" id="3.20.20.80">
    <property type="entry name" value="Glycosidases"/>
    <property type="match status" value="1"/>
</dbReference>
<proteinExistence type="predicted"/>
<dbReference type="Gene3D" id="2.60.40.1180">
    <property type="entry name" value="Golgi alpha-mannosidase II"/>
    <property type="match status" value="1"/>
</dbReference>
<accession>A0A0B7FXY7</accession>
<dbReference type="InterPro" id="IPR013780">
    <property type="entry name" value="Glyco_hydro_b"/>
</dbReference>
<evidence type="ECO:0000259" key="2">
    <source>
        <dbReference type="Pfam" id="PF16862"/>
    </source>
</evidence>